<dbReference type="EMBL" id="AZBU02000001">
    <property type="protein sequence ID" value="TMS40222.1"/>
    <property type="molecule type" value="Genomic_DNA"/>
</dbReference>
<gene>
    <name evidence="2" type="ORF">L596_006625</name>
</gene>
<organism evidence="2">
    <name type="scientific">Steinernema carpocapsae</name>
    <name type="common">Entomopathogenic nematode</name>
    <dbReference type="NCBI Taxonomy" id="34508"/>
    <lineage>
        <taxon>Eukaryota</taxon>
        <taxon>Metazoa</taxon>
        <taxon>Ecdysozoa</taxon>
        <taxon>Nematoda</taxon>
        <taxon>Chromadorea</taxon>
        <taxon>Rhabditida</taxon>
        <taxon>Tylenchina</taxon>
        <taxon>Panagrolaimomorpha</taxon>
        <taxon>Strongyloidoidea</taxon>
        <taxon>Steinernematidae</taxon>
        <taxon>Steinernema</taxon>
    </lineage>
</organism>
<accession>A0A4U8V2Y4</accession>
<name>A0A4U8V2Y4_STECR</name>
<reference evidence="2" key="3">
    <citation type="journal article" date="2019" name="G3 (Bethesda)">
        <title>Hybrid Assembly of the Genome of the Entomopathogenic Nematode Steinernema carpocapsae Identifies the X-Chromosome.</title>
        <authorList>
            <person name="Serra L."/>
            <person name="Macchietto M."/>
            <person name="Macias-Munoz A."/>
            <person name="McGill C.J."/>
            <person name="Rodriguez I.M."/>
            <person name="Rodriguez B."/>
            <person name="Murad R."/>
            <person name="Mortazavi A."/>
        </authorList>
    </citation>
    <scope>NUCLEOTIDE SEQUENCE [LARGE SCALE GENOMIC DNA]</scope>
    <source>
        <strain evidence="2">ALL</strain>
    </source>
</reference>
<sequence length="70" mass="7791">MDLFIGIYWSVCNVIDTKTLHKMFLGFLLTIKYVTADRSHKPLGALSQADLQKGPRNVREDDGGSQLLPG</sequence>
<feature type="region of interest" description="Disordered" evidence="1">
    <location>
        <begin position="46"/>
        <end position="70"/>
    </location>
</feature>
<dbReference type="AlphaFoldDB" id="A0A4U8V2Y4"/>
<protein>
    <submittedName>
        <fullName evidence="2">Uncharacterized protein</fullName>
    </submittedName>
</protein>
<reference evidence="2" key="2">
    <citation type="journal article" date="2015" name="Genome Biol.">
        <title>Comparative genomics of Steinernema reveals deeply conserved gene regulatory networks.</title>
        <authorList>
            <person name="Dillman A.R."/>
            <person name="Macchietto M."/>
            <person name="Porter C.F."/>
            <person name="Rogers A."/>
            <person name="Williams B."/>
            <person name="Antoshechkin I."/>
            <person name="Lee M.M."/>
            <person name="Goodwin Z."/>
            <person name="Lu X."/>
            <person name="Lewis E.E."/>
            <person name="Goodrich-Blair H."/>
            <person name="Stock S.P."/>
            <person name="Adams B.J."/>
            <person name="Sternberg P.W."/>
            <person name="Mortazavi A."/>
        </authorList>
    </citation>
    <scope>NUCLEOTIDE SEQUENCE [LARGE SCALE GENOMIC DNA]</scope>
    <source>
        <strain evidence="2">ALL</strain>
    </source>
</reference>
<comment type="caution">
    <text evidence="2">The sequence shown here is derived from an EMBL/GenBank/DDBJ whole genome shotgun (WGS) entry which is preliminary data.</text>
</comment>
<evidence type="ECO:0000313" key="2">
    <source>
        <dbReference type="EMBL" id="TMS40222.1"/>
    </source>
</evidence>
<reference evidence="2" key="1">
    <citation type="submission" date="2013-11" db="EMBL/GenBank/DDBJ databases">
        <authorList>
            <person name="Sternberg P."/>
            <person name="Dillman A."/>
            <person name="Macchietto M."/>
        </authorList>
    </citation>
    <scope>NUCLEOTIDE SEQUENCE</scope>
    <source>
        <strain evidence="2">ALL</strain>
    </source>
</reference>
<evidence type="ECO:0000256" key="1">
    <source>
        <dbReference type="SAM" id="MobiDB-lite"/>
    </source>
</evidence>
<proteinExistence type="predicted"/>